<name>U3CKZ0_9VIBR</name>
<dbReference type="Gene3D" id="3.90.950.10">
    <property type="match status" value="1"/>
</dbReference>
<dbReference type="FunFam" id="3.90.950.10:FF:000005">
    <property type="entry name" value="7-methyl-GTP pyrophosphatase"/>
    <property type="match status" value="1"/>
</dbReference>
<dbReference type="Proteomes" id="UP000016562">
    <property type="component" value="Unassembled WGS sequence"/>
</dbReference>
<dbReference type="EC" id="3.6.1.-" evidence="9"/>
<dbReference type="NCBIfam" id="TIGR00172">
    <property type="entry name" value="maf"/>
    <property type="match status" value="1"/>
</dbReference>
<evidence type="ECO:0000256" key="4">
    <source>
        <dbReference type="ARBA" id="ARBA00023080"/>
    </source>
</evidence>
<keyword evidence="3 9" id="KW-0378">Hydrolase</keyword>
<evidence type="ECO:0000313" key="10">
    <source>
        <dbReference type="EMBL" id="GAD78843.1"/>
    </source>
</evidence>
<evidence type="ECO:0000313" key="11">
    <source>
        <dbReference type="Proteomes" id="UP000016562"/>
    </source>
</evidence>
<dbReference type="HAMAP" id="MF_00528">
    <property type="entry name" value="Maf"/>
    <property type="match status" value="1"/>
</dbReference>
<dbReference type="EMBL" id="BATM01000007">
    <property type="protein sequence ID" value="GAD78843.1"/>
    <property type="molecule type" value="Genomic_DNA"/>
</dbReference>
<dbReference type="Pfam" id="PF02545">
    <property type="entry name" value="Maf"/>
    <property type="match status" value="1"/>
</dbReference>
<evidence type="ECO:0000256" key="3">
    <source>
        <dbReference type="ARBA" id="ARBA00022801"/>
    </source>
</evidence>
<evidence type="ECO:0000256" key="6">
    <source>
        <dbReference type="ARBA" id="ARBA00053369"/>
    </source>
</evidence>
<dbReference type="PIRSF" id="PIRSF006305">
    <property type="entry name" value="Maf"/>
    <property type="match status" value="1"/>
</dbReference>
<evidence type="ECO:0000256" key="1">
    <source>
        <dbReference type="ARBA" id="ARBA00004496"/>
    </source>
</evidence>
<dbReference type="PANTHER" id="PTHR43213">
    <property type="entry name" value="BIFUNCTIONAL DTTP/UTP PYROPHOSPHATASE/METHYLTRANSFERASE PROTEIN-RELATED"/>
    <property type="match status" value="1"/>
</dbReference>
<gene>
    <name evidence="10" type="ORF">VEZ01S_07_00200</name>
</gene>
<accession>U3CKZ0</accession>
<evidence type="ECO:0000256" key="9">
    <source>
        <dbReference type="HAMAP-Rule" id="MF_00528"/>
    </source>
</evidence>
<feature type="active site" description="Proton acceptor" evidence="9">
    <location>
        <position position="82"/>
    </location>
</feature>
<dbReference type="CDD" id="cd00555">
    <property type="entry name" value="Maf"/>
    <property type="match status" value="1"/>
</dbReference>
<comment type="function">
    <text evidence="6 9">Nucleoside triphosphate pyrophosphatase that hydrolyzes 7-methyl-GTP (m(7)GTP). May have a dual role in cell division arrest and in preventing the incorporation of modified nucleotides into cellular nucleic acids.</text>
</comment>
<feature type="site" description="Important for substrate specificity" evidence="9">
    <location>
        <position position="25"/>
    </location>
</feature>
<comment type="similarity">
    <text evidence="7 9">Belongs to the Maf family. YceF subfamily.</text>
</comment>
<dbReference type="GO" id="GO:0005737">
    <property type="term" value="C:cytoplasm"/>
    <property type="evidence" value="ECO:0007669"/>
    <property type="project" value="UniProtKB-SubCell"/>
</dbReference>
<keyword evidence="2 9" id="KW-0963">Cytoplasm</keyword>
<comment type="caution">
    <text evidence="9">Lacks conserved residue(s) required for the propagation of feature annotation.</text>
</comment>
<protein>
    <recommendedName>
        <fullName evidence="8 9">7-methyl-GTP pyrophosphatase</fullName>
        <shortName evidence="9">m(7)GTP pyrophosphatase</shortName>
        <ecNumber evidence="9">3.6.1.-</ecNumber>
    </recommendedName>
</protein>
<dbReference type="STRING" id="1219080.VEZ01S_07_00200"/>
<reference evidence="10 11" key="1">
    <citation type="submission" date="2013-09" db="EMBL/GenBank/DDBJ databases">
        <title>Whole genome shotgun sequence of Vibrio ezurae NBRC 102218.</title>
        <authorList>
            <person name="Yoshida I."/>
            <person name="Hosoyama A."/>
            <person name="Numata M."/>
            <person name="Hashimoto M."/>
            <person name="Hosoyama Y."/>
            <person name="Tsuchikane K."/>
            <person name="Noguchi M."/>
            <person name="Hirakata S."/>
            <person name="Ichikawa N."/>
            <person name="Ohji S."/>
            <person name="Yamazoe A."/>
            <person name="Fujita N."/>
        </authorList>
    </citation>
    <scope>NUCLEOTIDE SEQUENCE [LARGE SCALE GENOMIC DNA]</scope>
    <source>
        <strain evidence="10 11">NBRC 102218</strain>
    </source>
</reference>
<dbReference type="GO" id="GO:0009117">
    <property type="term" value="P:nucleotide metabolic process"/>
    <property type="evidence" value="ECO:0007669"/>
    <property type="project" value="UniProtKB-KW"/>
</dbReference>
<dbReference type="eggNOG" id="COG0424">
    <property type="taxonomic scope" value="Bacteria"/>
</dbReference>
<proteinExistence type="inferred from homology"/>
<dbReference type="InterPro" id="IPR029001">
    <property type="entry name" value="ITPase-like_fam"/>
</dbReference>
<keyword evidence="11" id="KW-1185">Reference proteome</keyword>
<feature type="site" description="Important for substrate specificity" evidence="9">
    <location>
        <position position="83"/>
    </location>
</feature>
<dbReference type="InterPro" id="IPR003697">
    <property type="entry name" value="Maf-like"/>
</dbReference>
<evidence type="ECO:0000256" key="5">
    <source>
        <dbReference type="ARBA" id="ARBA00050213"/>
    </source>
</evidence>
<comment type="catalytic activity">
    <reaction evidence="5 9">
        <text>N(7)-methyl-GTP + H2O = N(7)-methyl-GMP + diphosphate + H(+)</text>
        <dbReference type="Rhea" id="RHEA:58744"/>
        <dbReference type="ChEBI" id="CHEBI:15377"/>
        <dbReference type="ChEBI" id="CHEBI:15378"/>
        <dbReference type="ChEBI" id="CHEBI:33019"/>
        <dbReference type="ChEBI" id="CHEBI:58285"/>
        <dbReference type="ChEBI" id="CHEBI:87133"/>
    </reaction>
</comment>
<evidence type="ECO:0000256" key="7">
    <source>
        <dbReference type="ARBA" id="ARBA00060749"/>
    </source>
</evidence>
<evidence type="ECO:0000256" key="2">
    <source>
        <dbReference type="ARBA" id="ARBA00022490"/>
    </source>
</evidence>
<sequence>MPNNSNIELEFMNEYQIVLASTSPYRAEILRKLSVSFIQVSPDFDETALDNELPEQLVARLAEGKAKSCTLPDGQHLVIGSDQVCVVNGRIVGKPHTTAGAIQQLTEQSGQTITFYTGLALHNTKSSRTQVVVDTFKVHFKTLSDAQIKRYVELEQPLNCAGSFKSEGLGIALFSALEGKDPNTLIGLPLIELIDLLENEGVSILG</sequence>
<organism evidence="10 11">
    <name type="scientific">Vibrio ezurae NBRC 102218</name>
    <dbReference type="NCBI Taxonomy" id="1219080"/>
    <lineage>
        <taxon>Bacteria</taxon>
        <taxon>Pseudomonadati</taxon>
        <taxon>Pseudomonadota</taxon>
        <taxon>Gammaproteobacteria</taxon>
        <taxon>Vibrionales</taxon>
        <taxon>Vibrionaceae</taxon>
        <taxon>Vibrio</taxon>
    </lineage>
</organism>
<evidence type="ECO:0000256" key="8">
    <source>
        <dbReference type="ARBA" id="ARBA00068163"/>
    </source>
</evidence>
<dbReference type="PANTHER" id="PTHR43213:SF10">
    <property type="entry name" value="7-METHYL-GTP PYROPHOSPHATASE"/>
    <property type="match status" value="1"/>
</dbReference>
<dbReference type="GO" id="GO:0047429">
    <property type="term" value="F:nucleoside triphosphate diphosphatase activity"/>
    <property type="evidence" value="ECO:0007669"/>
    <property type="project" value="InterPro"/>
</dbReference>
<feature type="site" description="Important for substrate specificity" evidence="9">
    <location>
        <position position="167"/>
    </location>
</feature>
<comment type="caution">
    <text evidence="10">The sequence shown here is derived from an EMBL/GenBank/DDBJ whole genome shotgun (WGS) entry which is preliminary data.</text>
</comment>
<comment type="subcellular location">
    <subcellularLocation>
        <location evidence="1 9">Cytoplasm</location>
    </subcellularLocation>
</comment>
<dbReference type="AlphaFoldDB" id="U3CKZ0"/>
<keyword evidence="4 9" id="KW-0546">Nucleotide metabolism</keyword>
<comment type="cofactor">
    <cofactor evidence="9">
        <name>a divalent metal cation</name>
        <dbReference type="ChEBI" id="CHEBI:60240"/>
    </cofactor>
</comment>
<dbReference type="SUPFAM" id="SSF52972">
    <property type="entry name" value="ITPase-like"/>
    <property type="match status" value="1"/>
</dbReference>